<gene>
    <name evidence="3" type="ORF">SYNPS1DRAFT_28494</name>
</gene>
<feature type="compositionally biased region" description="Polar residues" evidence="2">
    <location>
        <begin position="742"/>
        <end position="766"/>
    </location>
</feature>
<dbReference type="EMBL" id="KZ989619">
    <property type="protein sequence ID" value="RKP25786.1"/>
    <property type="molecule type" value="Genomic_DNA"/>
</dbReference>
<feature type="region of interest" description="Disordered" evidence="2">
    <location>
        <begin position="301"/>
        <end position="323"/>
    </location>
</feature>
<organism evidence="3 4">
    <name type="scientific">Syncephalis pseudoplumigaleata</name>
    <dbReference type="NCBI Taxonomy" id="1712513"/>
    <lineage>
        <taxon>Eukaryota</taxon>
        <taxon>Fungi</taxon>
        <taxon>Fungi incertae sedis</taxon>
        <taxon>Zoopagomycota</taxon>
        <taxon>Zoopagomycotina</taxon>
        <taxon>Zoopagomycetes</taxon>
        <taxon>Zoopagales</taxon>
        <taxon>Piptocephalidaceae</taxon>
        <taxon>Syncephalis</taxon>
    </lineage>
</organism>
<feature type="compositionally biased region" description="Low complexity" evidence="2">
    <location>
        <begin position="534"/>
        <end position="544"/>
    </location>
</feature>
<dbReference type="OrthoDB" id="10674692at2759"/>
<evidence type="ECO:0000256" key="2">
    <source>
        <dbReference type="SAM" id="MobiDB-lite"/>
    </source>
</evidence>
<sequence length="874" mass="93388">MEHGSSATATPPAPPSTIGAPPSHGGAARSDPGMMLRSQQHRHRLLSHEMRMLAEKETAARNENVDRLREEIARAARTKQILMQNTMERRRRRSERKLSRSGIVIDPPVEIVAAATAACADTSMASDSSGSICMDAVSVIWEHPADEEGEKSATALDDAQATCAEANAESHKSMEKMEKEKDESSAAPTAATDDILPDTATTTSSQSSHASKPSLVDETILVISEFLAELDASDTANNDDAAPAATSSSPAAAAPVNLSMTWADSSIEADLHADPSGISIELAFDSNVEMDTLLDSYFSEQDDDQHDHAPLANGGHGDEEGGEEHVGSILNLIMSETEDAAGDTSVDSILDVSVAHTEILARKHSDAIRMRNELQMLAEVEEQLRQSEKVTEQLLATARKSSLPILETPREVTCEPVSLDDSVLSFPSFYDADLIGDVSSDVVGDRRKSAGRESATASAGRHIRLSRCNTRKSIVDRVLLHDMHRLRCISPVTAFKSELHQLVNGVFASSSQSTASCPSDGLAVQADSGERRTSTTSSVDSDSTPLASLLKDKSTAVQSTHAPSASTSANIYQHYMHARGNDHAAPPQSLPTMITVSPALPASGEEEPATTLMFIRPDAKLPASLSIECPVPPSPAESGSIDKAPSSPRKDAAAASRAEARRQRRKSGVAGTPSGRRSARNSRSAKSASGSNGNTTTQQPDATSSEAGEDHLVTPVAEEFRQILGQHLSDVLAEEPDGATTLHGSSPTLAESRLSSPQNAIVSSTSDPSIRIVAVQGRKARIIFNEKPAPPPGQRPLISQTRTSPLSQEPAARQQFTFPRSDGTKSGQSKQAIPPRLFKRSANLAGTSRRGVEREHIDQPIRHTCRYGFRQYWS</sequence>
<feature type="region of interest" description="Disordered" evidence="2">
    <location>
        <begin position="737"/>
        <end position="766"/>
    </location>
</feature>
<feature type="compositionally biased region" description="Polar residues" evidence="2">
    <location>
        <begin position="695"/>
        <end position="706"/>
    </location>
</feature>
<feature type="compositionally biased region" description="Low complexity" evidence="2">
    <location>
        <begin position="643"/>
        <end position="657"/>
    </location>
</feature>
<keyword evidence="4" id="KW-1185">Reference proteome</keyword>
<dbReference type="Proteomes" id="UP000278143">
    <property type="component" value="Unassembled WGS sequence"/>
</dbReference>
<evidence type="ECO:0000256" key="1">
    <source>
        <dbReference type="SAM" id="Coils"/>
    </source>
</evidence>
<feature type="region of interest" description="Disordered" evidence="2">
    <location>
        <begin position="511"/>
        <end position="546"/>
    </location>
</feature>
<evidence type="ECO:0000313" key="4">
    <source>
        <dbReference type="Proteomes" id="UP000278143"/>
    </source>
</evidence>
<feature type="compositionally biased region" description="Polar residues" evidence="2">
    <location>
        <begin position="814"/>
        <end position="831"/>
    </location>
</feature>
<keyword evidence="1" id="KW-0175">Coiled coil</keyword>
<feature type="compositionally biased region" description="Basic and acidic residues" evidence="2">
    <location>
        <begin position="168"/>
        <end position="184"/>
    </location>
</feature>
<feature type="compositionally biased region" description="Low complexity" evidence="2">
    <location>
        <begin position="1"/>
        <end position="23"/>
    </location>
</feature>
<feature type="region of interest" description="Disordered" evidence="2">
    <location>
        <begin position="625"/>
        <end position="708"/>
    </location>
</feature>
<name>A0A4P9Z058_9FUNG</name>
<feature type="region of interest" description="Disordered" evidence="2">
    <location>
        <begin position="1"/>
        <end position="41"/>
    </location>
</feature>
<feature type="compositionally biased region" description="Low complexity" evidence="2">
    <location>
        <begin position="681"/>
        <end position="694"/>
    </location>
</feature>
<protein>
    <submittedName>
        <fullName evidence="3">Uncharacterized protein</fullName>
    </submittedName>
</protein>
<reference evidence="4" key="1">
    <citation type="journal article" date="2018" name="Nat. Microbiol.">
        <title>Leveraging single-cell genomics to expand the fungal tree of life.</title>
        <authorList>
            <person name="Ahrendt S.R."/>
            <person name="Quandt C.A."/>
            <person name="Ciobanu D."/>
            <person name="Clum A."/>
            <person name="Salamov A."/>
            <person name="Andreopoulos B."/>
            <person name="Cheng J.F."/>
            <person name="Woyke T."/>
            <person name="Pelin A."/>
            <person name="Henrissat B."/>
            <person name="Reynolds N.K."/>
            <person name="Benny G.L."/>
            <person name="Smith M.E."/>
            <person name="James T.Y."/>
            <person name="Grigoriev I.V."/>
        </authorList>
    </citation>
    <scope>NUCLEOTIDE SEQUENCE [LARGE SCALE GENOMIC DNA]</scope>
    <source>
        <strain evidence="4">Benny S71-1</strain>
    </source>
</reference>
<dbReference type="AlphaFoldDB" id="A0A4P9Z058"/>
<feature type="coiled-coil region" evidence="1">
    <location>
        <begin position="370"/>
        <end position="397"/>
    </location>
</feature>
<feature type="region of interest" description="Disordered" evidence="2">
    <location>
        <begin position="783"/>
        <end position="836"/>
    </location>
</feature>
<evidence type="ECO:0000313" key="3">
    <source>
        <dbReference type="EMBL" id="RKP25786.1"/>
    </source>
</evidence>
<proteinExistence type="predicted"/>
<feature type="region of interest" description="Disordered" evidence="2">
    <location>
        <begin position="162"/>
        <end position="214"/>
    </location>
</feature>
<feature type="compositionally biased region" description="Low complexity" evidence="2">
    <location>
        <begin position="199"/>
        <end position="211"/>
    </location>
</feature>
<accession>A0A4P9Z058</accession>
<feature type="compositionally biased region" description="Polar residues" evidence="2">
    <location>
        <begin position="797"/>
        <end position="807"/>
    </location>
</feature>